<keyword evidence="3" id="KW-0378">Hydrolase</keyword>
<evidence type="ECO:0000256" key="3">
    <source>
        <dbReference type="ARBA" id="ARBA00022801"/>
    </source>
</evidence>
<evidence type="ECO:0000313" key="6">
    <source>
        <dbReference type="EMBL" id="TYR33880.1"/>
    </source>
</evidence>
<proteinExistence type="inferred from homology"/>
<dbReference type="Pfam" id="PF13365">
    <property type="entry name" value="Trypsin_2"/>
    <property type="match status" value="1"/>
</dbReference>
<keyword evidence="7" id="KW-1185">Reference proteome</keyword>
<evidence type="ECO:0000256" key="1">
    <source>
        <dbReference type="ARBA" id="ARBA00010541"/>
    </source>
</evidence>
<dbReference type="Proteomes" id="UP000322362">
    <property type="component" value="Unassembled WGS sequence"/>
</dbReference>
<dbReference type="GO" id="GO:0006508">
    <property type="term" value="P:proteolysis"/>
    <property type="evidence" value="ECO:0007669"/>
    <property type="project" value="UniProtKB-KW"/>
</dbReference>
<evidence type="ECO:0000256" key="5">
    <source>
        <dbReference type="SAM" id="Phobius"/>
    </source>
</evidence>
<feature type="transmembrane region" description="Helical" evidence="5">
    <location>
        <begin position="94"/>
        <end position="117"/>
    </location>
</feature>
<keyword evidence="4" id="KW-0175">Coiled coil</keyword>
<evidence type="ECO:0000313" key="7">
    <source>
        <dbReference type="Proteomes" id="UP000322362"/>
    </source>
</evidence>
<dbReference type="PRINTS" id="PR00834">
    <property type="entry name" value="PROTEASES2C"/>
</dbReference>
<keyword evidence="5" id="KW-0812">Transmembrane</keyword>
<dbReference type="RefSeq" id="WP_148920381.1">
    <property type="nucleotide sequence ID" value="NZ_VTAV01000014.1"/>
</dbReference>
<evidence type="ECO:0000256" key="2">
    <source>
        <dbReference type="ARBA" id="ARBA00022670"/>
    </source>
</evidence>
<keyword evidence="2" id="KW-0645">Protease</keyword>
<dbReference type="PANTHER" id="PTHR43343:SF3">
    <property type="entry name" value="PROTEASE DO-LIKE 8, CHLOROPLASTIC"/>
    <property type="match status" value="1"/>
</dbReference>
<dbReference type="EMBL" id="VTAV01000014">
    <property type="protein sequence ID" value="TYR33880.1"/>
    <property type="molecule type" value="Genomic_DNA"/>
</dbReference>
<dbReference type="PANTHER" id="PTHR43343">
    <property type="entry name" value="PEPTIDASE S12"/>
    <property type="match status" value="1"/>
</dbReference>
<dbReference type="InterPro" id="IPR051201">
    <property type="entry name" value="Chloro_Bact_Ser_Proteases"/>
</dbReference>
<sequence length="370" mass="41264">MKGLNQQEFTAWADAYLRGELSHEDQLKFEMYCAENPANAELFAQHKAFLTTMKRAESRSNFKRNLEHIAQDYHKVHTPKPATKVISLWDRLKLNAAVAAAIAIVSVFSTLWLTGYYKNLRKATSDYSALRRDMNTVKRNVNAQNAAIQNINNTKDNTKDNVKETMHYGATGFMITKNGYVVTNYHVITGADSVHLQNHKGESFKADIVFTNPEKDLAILHINDSTFKSIKSIPYTFKRQDSDMGEDVYTIGFPRDEAVYGQGYLSSSTGYAGDTLAYQISIPVNPGNSGGPLLDKEGNVIGIISGKQKGIDGAAFAIKTKALMETLNSIPADSLNGKNVVLNNKNLLQNLSRTDQIKKLQDYVYIVKVY</sequence>
<comment type="similarity">
    <text evidence="1">Belongs to the peptidase S1C family.</text>
</comment>
<comment type="caution">
    <text evidence="6">The sequence shown here is derived from an EMBL/GenBank/DDBJ whole genome shotgun (WGS) entry which is preliminary data.</text>
</comment>
<keyword evidence="5" id="KW-0472">Membrane</keyword>
<accession>A0A5D4H4Z9</accession>
<evidence type="ECO:0000256" key="4">
    <source>
        <dbReference type="SAM" id="Coils"/>
    </source>
</evidence>
<reference evidence="6 7" key="1">
    <citation type="submission" date="2019-08" db="EMBL/GenBank/DDBJ databases">
        <title>Phlebobacter frassis gen. nov. sp. nov., a new member of family Sphingobacteriaceae isolated from sand fly rearing media.</title>
        <authorList>
            <person name="Kakumanu M.L."/>
            <person name="Marayati B.F."/>
            <person name="Wada-Katsumata A."/>
            <person name="Wasserberg G."/>
            <person name="Schal C."/>
            <person name="Apperson C.S."/>
            <person name="Ponnusamy L."/>
        </authorList>
    </citation>
    <scope>NUCLEOTIDE SEQUENCE [LARGE SCALE GENOMIC DNA]</scope>
    <source>
        <strain evidence="6 7">SSI9</strain>
    </source>
</reference>
<organism evidence="6 7">
    <name type="scientific">Sphingobacterium phlebotomi</name>
    <dbReference type="NCBI Taxonomy" id="2605433"/>
    <lineage>
        <taxon>Bacteria</taxon>
        <taxon>Pseudomonadati</taxon>
        <taxon>Bacteroidota</taxon>
        <taxon>Sphingobacteriia</taxon>
        <taxon>Sphingobacteriales</taxon>
        <taxon>Sphingobacteriaceae</taxon>
        <taxon>Sphingobacterium</taxon>
    </lineage>
</organism>
<dbReference type="Gene3D" id="2.40.10.10">
    <property type="entry name" value="Trypsin-like serine proteases"/>
    <property type="match status" value="2"/>
</dbReference>
<keyword evidence="5" id="KW-1133">Transmembrane helix</keyword>
<dbReference type="InterPro" id="IPR001940">
    <property type="entry name" value="Peptidase_S1C"/>
</dbReference>
<protein>
    <submittedName>
        <fullName evidence="6">Trypsin-like peptidase domain-containing protein</fullName>
    </submittedName>
</protein>
<gene>
    <name evidence="6" type="ORF">FXV77_16695</name>
</gene>
<dbReference type="GO" id="GO:0004252">
    <property type="term" value="F:serine-type endopeptidase activity"/>
    <property type="evidence" value="ECO:0007669"/>
    <property type="project" value="InterPro"/>
</dbReference>
<dbReference type="InterPro" id="IPR043504">
    <property type="entry name" value="Peptidase_S1_PA_chymotrypsin"/>
</dbReference>
<name>A0A5D4H4Z9_9SPHI</name>
<feature type="coiled-coil region" evidence="4">
    <location>
        <begin position="120"/>
        <end position="161"/>
    </location>
</feature>
<dbReference type="SUPFAM" id="SSF50494">
    <property type="entry name" value="Trypsin-like serine proteases"/>
    <property type="match status" value="1"/>
</dbReference>
<dbReference type="AlphaFoldDB" id="A0A5D4H4Z9"/>
<dbReference type="InterPro" id="IPR009003">
    <property type="entry name" value="Peptidase_S1_PA"/>
</dbReference>